<evidence type="ECO:0000313" key="2">
    <source>
        <dbReference type="EMBL" id="CAK9056077.1"/>
    </source>
</evidence>
<proteinExistence type="predicted"/>
<accession>A0ABP0MZ12</accession>
<reference evidence="2 3" key="1">
    <citation type="submission" date="2024-02" db="EMBL/GenBank/DDBJ databases">
        <authorList>
            <person name="Chen Y."/>
            <person name="Shah S."/>
            <person name="Dougan E. K."/>
            <person name="Thang M."/>
            <person name="Chan C."/>
        </authorList>
    </citation>
    <scope>NUCLEOTIDE SEQUENCE [LARGE SCALE GENOMIC DNA]</scope>
</reference>
<feature type="region of interest" description="Disordered" evidence="1">
    <location>
        <begin position="1"/>
        <end position="25"/>
    </location>
</feature>
<feature type="non-terminal residue" evidence="2">
    <location>
        <position position="1"/>
    </location>
</feature>
<dbReference type="Proteomes" id="UP001642484">
    <property type="component" value="Unassembled WGS sequence"/>
</dbReference>
<evidence type="ECO:0000256" key="1">
    <source>
        <dbReference type="SAM" id="MobiDB-lite"/>
    </source>
</evidence>
<sequence>SSRLQEHLQKQRDLGEPHVAKPRHAADRRSSVCVLDLPLPQTLRWQPQRCDTCRLLRSGLAAFAVTDADIMDAAPTVLRHDPKSQGVKEKPVFFTRPWLLHVLQNFNESLSARQVRRTLMQVYSANLLASQFKGPCVSIFHALPSSHALRSVILTSLNQYLDSRVRQVQALVCVYSGQLIRGDGHWKLARLAWTGLDGALLAPPTIAHGESIEELLLDLRPLMMAIKEHRMAAGLTFEESMVVAHATDSWRKHRHKLQSFYEDIYAEGRIKARADTPKAESAVAEAGGQLLGALITGDPLHDVINFRKLVAAHACDATDLIYDHQDVMNRLSAKVVEGETTQWPTPPPLPGYAHSLLRMGIEQPVSTFKDAMTKRENEPTWKELFKANPPRGTLARLARRCQATLHESTCFRNYASVKAFRAEIKRVRAWYRRPRRQSRPFRGIKRSRAQRLHVRGIKKVWTGKVAKHYRILLKSRVPALWAWRQVALDVHNIKVPVQSGTQPTERLWSCLLDMLPAAGRTVSVQWFQMLSKLAFIRYNHGHFCRGSLPTWCERDSLLLQRGDALRALLFDEDPDLDHLLPLMEPFLKANPS</sequence>
<dbReference type="EMBL" id="CAXAMN010020402">
    <property type="protein sequence ID" value="CAK9056077.1"/>
    <property type="molecule type" value="Genomic_DNA"/>
</dbReference>
<evidence type="ECO:0000313" key="3">
    <source>
        <dbReference type="Proteomes" id="UP001642484"/>
    </source>
</evidence>
<name>A0ABP0MZ12_9DINO</name>
<keyword evidence="3" id="KW-1185">Reference proteome</keyword>
<comment type="caution">
    <text evidence="2">The sequence shown here is derived from an EMBL/GenBank/DDBJ whole genome shotgun (WGS) entry which is preliminary data.</text>
</comment>
<gene>
    <name evidence="2" type="ORF">CCMP2556_LOCUS27832</name>
</gene>
<protein>
    <submittedName>
        <fullName evidence="2">Uncharacterized protein</fullName>
    </submittedName>
</protein>
<organism evidence="2 3">
    <name type="scientific">Durusdinium trenchii</name>
    <dbReference type="NCBI Taxonomy" id="1381693"/>
    <lineage>
        <taxon>Eukaryota</taxon>
        <taxon>Sar</taxon>
        <taxon>Alveolata</taxon>
        <taxon>Dinophyceae</taxon>
        <taxon>Suessiales</taxon>
        <taxon>Symbiodiniaceae</taxon>
        <taxon>Durusdinium</taxon>
    </lineage>
</organism>